<sequence length="256" mass="29197">MRWQTITISHMHVWAGDYEKFIFIEIRWAIWTIVRRRVEQLIKAMADNGAGGAEMPINGQRLARRTSNLRRAGGNRDDGKLMKGCGGRCRDGSYSCRLTRGVWDERELRVPSLGKMRHTYTSSSVLKISRKCHEHDGVWLLRANAEAVEAMEWAQPGRGGQRYSMEDSRDKRSKLKSRAGKLHYQGKINRPPSSKDKLLKGNGDSNWWRTPLTYTVLWKVLSASLAGWSHLSLRLISMVNQEGVIIELQKSGFVGD</sequence>
<proteinExistence type="predicted"/>
<keyword evidence="3" id="KW-1185">Reference proteome</keyword>
<feature type="region of interest" description="Disordered" evidence="1">
    <location>
        <begin position="158"/>
        <end position="200"/>
    </location>
</feature>
<feature type="compositionally biased region" description="Basic residues" evidence="1">
    <location>
        <begin position="171"/>
        <end position="181"/>
    </location>
</feature>
<evidence type="ECO:0000313" key="2">
    <source>
        <dbReference type="EMBL" id="KIM73252.1"/>
    </source>
</evidence>
<evidence type="ECO:0000313" key="3">
    <source>
        <dbReference type="Proteomes" id="UP000054166"/>
    </source>
</evidence>
<reference evidence="3" key="2">
    <citation type="submission" date="2015-01" db="EMBL/GenBank/DDBJ databases">
        <title>Evolutionary Origins and Diversification of the Mycorrhizal Mutualists.</title>
        <authorList>
            <consortium name="DOE Joint Genome Institute"/>
            <consortium name="Mycorrhizal Genomics Consortium"/>
            <person name="Kohler A."/>
            <person name="Kuo A."/>
            <person name="Nagy L.G."/>
            <person name="Floudas D."/>
            <person name="Copeland A."/>
            <person name="Barry K.W."/>
            <person name="Cichocki N."/>
            <person name="Veneault-Fourrey C."/>
            <person name="LaButti K."/>
            <person name="Lindquist E.A."/>
            <person name="Lipzen A."/>
            <person name="Lundell T."/>
            <person name="Morin E."/>
            <person name="Murat C."/>
            <person name="Riley R."/>
            <person name="Ohm R."/>
            <person name="Sun H."/>
            <person name="Tunlid A."/>
            <person name="Henrissat B."/>
            <person name="Grigoriev I.V."/>
            <person name="Hibbett D.S."/>
            <person name="Martin F."/>
        </authorList>
    </citation>
    <scope>NUCLEOTIDE SEQUENCE [LARGE SCALE GENOMIC DNA]</scope>
    <source>
        <strain evidence="3">F 1598</strain>
    </source>
</reference>
<accession>A0A0C3B7G2</accession>
<gene>
    <name evidence="2" type="ORF">PILCRDRAFT_802937</name>
</gene>
<name>A0A0C3B7G2_PILCF</name>
<reference evidence="2 3" key="1">
    <citation type="submission" date="2014-04" db="EMBL/GenBank/DDBJ databases">
        <authorList>
            <consortium name="DOE Joint Genome Institute"/>
            <person name="Kuo A."/>
            <person name="Tarkka M."/>
            <person name="Buscot F."/>
            <person name="Kohler A."/>
            <person name="Nagy L.G."/>
            <person name="Floudas D."/>
            <person name="Copeland A."/>
            <person name="Barry K.W."/>
            <person name="Cichocki N."/>
            <person name="Veneault-Fourrey C."/>
            <person name="LaButti K."/>
            <person name="Lindquist E.A."/>
            <person name="Lipzen A."/>
            <person name="Lundell T."/>
            <person name="Morin E."/>
            <person name="Murat C."/>
            <person name="Sun H."/>
            <person name="Tunlid A."/>
            <person name="Henrissat B."/>
            <person name="Grigoriev I.V."/>
            <person name="Hibbett D.S."/>
            <person name="Martin F."/>
            <person name="Nordberg H.P."/>
            <person name="Cantor M.N."/>
            <person name="Hua S.X."/>
        </authorList>
    </citation>
    <scope>NUCLEOTIDE SEQUENCE [LARGE SCALE GENOMIC DNA]</scope>
    <source>
        <strain evidence="2 3">F 1598</strain>
    </source>
</reference>
<dbReference type="EMBL" id="KN833088">
    <property type="protein sequence ID" value="KIM73252.1"/>
    <property type="molecule type" value="Genomic_DNA"/>
</dbReference>
<dbReference type="Proteomes" id="UP000054166">
    <property type="component" value="Unassembled WGS sequence"/>
</dbReference>
<dbReference type="AlphaFoldDB" id="A0A0C3B7G2"/>
<dbReference type="InParanoid" id="A0A0C3B7G2"/>
<protein>
    <submittedName>
        <fullName evidence="2">Uncharacterized protein</fullName>
    </submittedName>
</protein>
<evidence type="ECO:0000256" key="1">
    <source>
        <dbReference type="SAM" id="MobiDB-lite"/>
    </source>
</evidence>
<dbReference type="HOGENOM" id="CLU_1086295_0_0_1"/>
<organism evidence="2 3">
    <name type="scientific">Piloderma croceum (strain F 1598)</name>
    <dbReference type="NCBI Taxonomy" id="765440"/>
    <lineage>
        <taxon>Eukaryota</taxon>
        <taxon>Fungi</taxon>
        <taxon>Dikarya</taxon>
        <taxon>Basidiomycota</taxon>
        <taxon>Agaricomycotina</taxon>
        <taxon>Agaricomycetes</taxon>
        <taxon>Agaricomycetidae</taxon>
        <taxon>Atheliales</taxon>
        <taxon>Atheliaceae</taxon>
        <taxon>Piloderma</taxon>
    </lineage>
</organism>